<dbReference type="GO" id="GO:0005778">
    <property type="term" value="C:peroxisomal membrane"/>
    <property type="evidence" value="ECO:0007669"/>
    <property type="project" value="UniProtKB-SubCell"/>
</dbReference>
<dbReference type="Pfam" id="PF04757">
    <property type="entry name" value="Pex2_Pex12"/>
    <property type="match status" value="1"/>
</dbReference>
<keyword evidence="17" id="KW-0576">Peroxisome</keyword>
<evidence type="ECO:0000256" key="3">
    <source>
        <dbReference type="ARBA" id="ARBA00004906"/>
    </source>
</evidence>
<dbReference type="PANTHER" id="PTHR23350">
    <property type="entry name" value="PEROXISOME ASSEMBLY PROTEIN 10"/>
    <property type="match status" value="1"/>
</dbReference>
<keyword evidence="7" id="KW-0962">Peroxisome biogenesis</keyword>
<comment type="similarity">
    <text evidence="4">Belongs to the pex2/pex10/pex12 family.</text>
</comment>
<evidence type="ECO:0000256" key="4">
    <source>
        <dbReference type="ARBA" id="ARBA00008704"/>
    </source>
</evidence>
<proteinExistence type="inferred from homology"/>
<feature type="domain" description="RING-type" evidence="19">
    <location>
        <begin position="240"/>
        <end position="278"/>
    </location>
</feature>
<evidence type="ECO:0000256" key="10">
    <source>
        <dbReference type="ARBA" id="ARBA00022723"/>
    </source>
</evidence>
<reference evidence="20" key="1">
    <citation type="submission" date="2020-03" db="EMBL/GenBank/DDBJ databases">
        <title>Transcriptomic Profiling of the Digestive Tract of the Rat Flea, Xenopsylla cheopis, Following Blood Feeding and Infection with Yersinia pestis.</title>
        <authorList>
            <person name="Bland D.M."/>
            <person name="Martens C.A."/>
            <person name="Virtaneva K."/>
            <person name="Kanakabandi K."/>
            <person name="Long D."/>
            <person name="Rosenke R."/>
            <person name="Saturday G.A."/>
            <person name="Hoyt F.H."/>
            <person name="Bruno D.P."/>
            <person name="Ribeiro J.M.C."/>
            <person name="Hinnebusch J."/>
        </authorList>
    </citation>
    <scope>NUCLEOTIDE SEQUENCE</scope>
</reference>
<keyword evidence="14" id="KW-0653">Protein transport</keyword>
<evidence type="ECO:0000256" key="14">
    <source>
        <dbReference type="ARBA" id="ARBA00022927"/>
    </source>
</evidence>
<keyword evidence="16" id="KW-0472">Membrane</keyword>
<evidence type="ECO:0000256" key="15">
    <source>
        <dbReference type="ARBA" id="ARBA00022989"/>
    </source>
</evidence>
<dbReference type="GO" id="GO:0016558">
    <property type="term" value="P:protein import into peroxisome matrix"/>
    <property type="evidence" value="ECO:0007669"/>
    <property type="project" value="InterPro"/>
</dbReference>
<keyword evidence="8" id="KW-0808">Transferase</keyword>
<dbReference type="EC" id="2.3.2.27" evidence="5"/>
<dbReference type="EMBL" id="GIIL01000902">
    <property type="protein sequence ID" value="NOV44628.1"/>
    <property type="molecule type" value="Transcribed_RNA"/>
</dbReference>
<dbReference type="CDD" id="cd16527">
    <property type="entry name" value="RING-HC_PEX10"/>
    <property type="match status" value="1"/>
</dbReference>
<evidence type="ECO:0000256" key="18">
    <source>
        <dbReference type="PROSITE-ProRule" id="PRU00175"/>
    </source>
</evidence>
<evidence type="ECO:0000256" key="2">
    <source>
        <dbReference type="ARBA" id="ARBA00004585"/>
    </source>
</evidence>
<dbReference type="GO" id="GO:0061630">
    <property type="term" value="F:ubiquitin protein ligase activity"/>
    <property type="evidence" value="ECO:0007669"/>
    <property type="project" value="UniProtKB-EC"/>
</dbReference>
<protein>
    <recommendedName>
        <fullName evidence="5">RING-type E3 ubiquitin transferase</fullName>
        <ecNumber evidence="5">2.3.2.27</ecNumber>
    </recommendedName>
</protein>
<evidence type="ECO:0000256" key="5">
    <source>
        <dbReference type="ARBA" id="ARBA00012483"/>
    </source>
</evidence>
<dbReference type="PROSITE" id="PS00518">
    <property type="entry name" value="ZF_RING_1"/>
    <property type="match status" value="1"/>
</dbReference>
<keyword evidence="11 18" id="KW-0863">Zinc-finger</keyword>
<accession>A0A6M2DHV6</accession>
<evidence type="ECO:0000256" key="6">
    <source>
        <dbReference type="ARBA" id="ARBA00022448"/>
    </source>
</evidence>
<keyword evidence="12" id="KW-0833">Ubl conjugation pathway</keyword>
<evidence type="ECO:0000256" key="1">
    <source>
        <dbReference type="ARBA" id="ARBA00000900"/>
    </source>
</evidence>
<keyword evidence="9" id="KW-0812">Transmembrane</keyword>
<evidence type="ECO:0000313" key="20">
    <source>
        <dbReference type="EMBL" id="NOV44628.1"/>
    </source>
</evidence>
<evidence type="ECO:0000256" key="13">
    <source>
        <dbReference type="ARBA" id="ARBA00022833"/>
    </source>
</evidence>
<evidence type="ECO:0000256" key="7">
    <source>
        <dbReference type="ARBA" id="ARBA00022593"/>
    </source>
</evidence>
<dbReference type="AlphaFoldDB" id="A0A6M2DHV6"/>
<dbReference type="InterPro" id="IPR025654">
    <property type="entry name" value="PEX2/10"/>
</dbReference>
<dbReference type="SUPFAM" id="SSF57850">
    <property type="entry name" value="RING/U-box"/>
    <property type="match status" value="1"/>
</dbReference>
<dbReference type="GO" id="GO:0008270">
    <property type="term" value="F:zinc ion binding"/>
    <property type="evidence" value="ECO:0007669"/>
    <property type="project" value="UniProtKB-KW"/>
</dbReference>
<keyword evidence="15" id="KW-1133">Transmembrane helix</keyword>
<dbReference type="InterPro" id="IPR013083">
    <property type="entry name" value="Znf_RING/FYVE/PHD"/>
</dbReference>
<evidence type="ECO:0000256" key="11">
    <source>
        <dbReference type="ARBA" id="ARBA00022771"/>
    </source>
</evidence>
<keyword evidence="10" id="KW-0479">Metal-binding</keyword>
<comment type="catalytic activity">
    <reaction evidence="1">
        <text>S-ubiquitinyl-[E2 ubiquitin-conjugating enzyme]-L-cysteine + [acceptor protein]-L-lysine = [E2 ubiquitin-conjugating enzyme]-L-cysteine + N(6)-ubiquitinyl-[acceptor protein]-L-lysine.</text>
        <dbReference type="EC" id="2.3.2.27"/>
    </reaction>
</comment>
<dbReference type="Pfam" id="PF13920">
    <property type="entry name" value="zf-C3HC4_3"/>
    <property type="match status" value="1"/>
</dbReference>
<organism evidence="20">
    <name type="scientific">Xenopsylla cheopis</name>
    <name type="common">Oriental rat flea</name>
    <name type="synonym">Pulex cheopis</name>
    <dbReference type="NCBI Taxonomy" id="163159"/>
    <lineage>
        <taxon>Eukaryota</taxon>
        <taxon>Metazoa</taxon>
        <taxon>Ecdysozoa</taxon>
        <taxon>Arthropoda</taxon>
        <taxon>Hexapoda</taxon>
        <taxon>Insecta</taxon>
        <taxon>Pterygota</taxon>
        <taxon>Neoptera</taxon>
        <taxon>Endopterygota</taxon>
        <taxon>Siphonaptera</taxon>
        <taxon>Pulicidae</taxon>
        <taxon>Xenopsyllinae</taxon>
        <taxon>Xenopsylla</taxon>
    </lineage>
</organism>
<comment type="pathway">
    <text evidence="3">Protein modification; protein ubiquitination.</text>
</comment>
<sequence>MSLMTSDAGPAEILRASQKDHSYINNIQQNVLEVCRRFFGSRSVIVYSPYIKLASEIWYYAYLALCNSQTLGEEYTGIMQVDPTFITIPSKKLHLVNILLQCGGERFYRRIILNLQKSIGYNEDLHLSFRHAVLKIFYVLLNLQPFLQQFHRGLFFLTGGYFHISKHITCINYVLVRHWMKDHSFKRGFRLLGIITMIHSLINTIKVINDAKNLPQPECVTEIENTAISRNEHQSSNYKCTLCLSATKNSCALICGHIFCWDCIINCLNTKPECPICREKVSKLHIIHLQNLV</sequence>
<evidence type="ECO:0000256" key="12">
    <source>
        <dbReference type="ARBA" id="ARBA00022786"/>
    </source>
</evidence>
<dbReference type="PROSITE" id="PS50089">
    <property type="entry name" value="ZF_RING_2"/>
    <property type="match status" value="1"/>
</dbReference>
<evidence type="ECO:0000256" key="8">
    <source>
        <dbReference type="ARBA" id="ARBA00022679"/>
    </source>
</evidence>
<keyword evidence="6" id="KW-0813">Transport</keyword>
<name>A0A6M2DHV6_XENCH</name>
<evidence type="ECO:0000256" key="9">
    <source>
        <dbReference type="ARBA" id="ARBA00022692"/>
    </source>
</evidence>
<dbReference type="Gene3D" id="3.30.40.10">
    <property type="entry name" value="Zinc/RING finger domain, C3HC4 (zinc finger)"/>
    <property type="match status" value="1"/>
</dbReference>
<comment type="subcellular location">
    <subcellularLocation>
        <location evidence="2">Peroxisome membrane</location>
        <topology evidence="2">Multi-pass membrane protein</topology>
    </subcellularLocation>
</comment>
<evidence type="ECO:0000256" key="17">
    <source>
        <dbReference type="ARBA" id="ARBA00023140"/>
    </source>
</evidence>
<dbReference type="PANTHER" id="PTHR23350:SF0">
    <property type="entry name" value="PEROXISOME BIOGENESIS FACTOR 10"/>
    <property type="match status" value="1"/>
</dbReference>
<dbReference type="InterPro" id="IPR017907">
    <property type="entry name" value="Znf_RING_CS"/>
</dbReference>
<evidence type="ECO:0000256" key="16">
    <source>
        <dbReference type="ARBA" id="ARBA00023136"/>
    </source>
</evidence>
<dbReference type="InterPro" id="IPR001841">
    <property type="entry name" value="Znf_RING"/>
</dbReference>
<keyword evidence="13" id="KW-0862">Zinc</keyword>
<dbReference type="InterPro" id="IPR006845">
    <property type="entry name" value="Pex_N"/>
</dbReference>
<evidence type="ECO:0000259" key="19">
    <source>
        <dbReference type="PROSITE" id="PS50089"/>
    </source>
</evidence>